<comment type="caution">
    <text evidence="1">The sequence shown here is derived from an EMBL/GenBank/DDBJ whole genome shotgun (WGS) entry which is preliminary data.</text>
</comment>
<organism evidence="1 2">
    <name type="scientific">Catenaria anguillulae PL171</name>
    <dbReference type="NCBI Taxonomy" id="765915"/>
    <lineage>
        <taxon>Eukaryota</taxon>
        <taxon>Fungi</taxon>
        <taxon>Fungi incertae sedis</taxon>
        <taxon>Blastocladiomycota</taxon>
        <taxon>Blastocladiomycetes</taxon>
        <taxon>Blastocladiales</taxon>
        <taxon>Catenariaceae</taxon>
        <taxon>Catenaria</taxon>
    </lineage>
</organism>
<keyword evidence="2" id="KW-1185">Reference proteome</keyword>
<protein>
    <submittedName>
        <fullName evidence="1">Uncharacterized protein</fullName>
    </submittedName>
</protein>
<reference evidence="1 2" key="1">
    <citation type="submission" date="2016-07" db="EMBL/GenBank/DDBJ databases">
        <title>Pervasive Adenine N6-methylation of Active Genes in Fungi.</title>
        <authorList>
            <consortium name="DOE Joint Genome Institute"/>
            <person name="Mondo S.J."/>
            <person name="Dannebaum R.O."/>
            <person name="Kuo R.C."/>
            <person name="Labutti K."/>
            <person name="Haridas S."/>
            <person name="Kuo A."/>
            <person name="Salamov A."/>
            <person name="Ahrendt S.R."/>
            <person name="Lipzen A."/>
            <person name="Sullivan W."/>
            <person name="Andreopoulos W.B."/>
            <person name="Clum A."/>
            <person name="Lindquist E."/>
            <person name="Daum C."/>
            <person name="Ramamoorthy G.K."/>
            <person name="Gryganskyi A."/>
            <person name="Culley D."/>
            <person name="Magnuson J.K."/>
            <person name="James T.Y."/>
            <person name="O'Malley M.A."/>
            <person name="Stajich J.E."/>
            <person name="Spatafora J.W."/>
            <person name="Visel A."/>
            <person name="Grigoriev I.V."/>
        </authorList>
    </citation>
    <scope>NUCLEOTIDE SEQUENCE [LARGE SCALE GENOMIC DNA]</scope>
    <source>
        <strain evidence="1 2">PL171</strain>
    </source>
</reference>
<dbReference type="AlphaFoldDB" id="A0A1Y2H5I4"/>
<evidence type="ECO:0000313" key="1">
    <source>
        <dbReference type="EMBL" id="ORZ29836.1"/>
    </source>
</evidence>
<sequence length="204" mass="22803">MSKSLAHHTLGPKNAGHSSAAAHHFYCERGPPGRQPSSCFATARCDRLQLRSKSATCPCPPARVWFHGIHPVQPSWIRCICSPITQGRGCACPNTSVNSCRVTCSTQAKGDMLQVFASITSEIKHRNATMCIKFQNAKVKRLDHTVQRLAVEGLKKNKHRMYNFCPKSFKTLLKKKQPSSILYSHRQPSSKTKSIFNDNLQSRL</sequence>
<evidence type="ECO:0000313" key="2">
    <source>
        <dbReference type="Proteomes" id="UP000193411"/>
    </source>
</evidence>
<proteinExistence type="predicted"/>
<dbReference type="EMBL" id="MCFL01000124">
    <property type="protein sequence ID" value="ORZ29836.1"/>
    <property type="molecule type" value="Genomic_DNA"/>
</dbReference>
<name>A0A1Y2H5I4_9FUNG</name>
<gene>
    <name evidence="1" type="ORF">BCR44DRAFT_347425</name>
</gene>
<accession>A0A1Y2H5I4</accession>
<dbReference type="Proteomes" id="UP000193411">
    <property type="component" value="Unassembled WGS sequence"/>
</dbReference>